<dbReference type="AlphaFoldDB" id="A0A0B2WWU6"/>
<dbReference type="RefSeq" id="XP_040679145.1">
    <property type="nucleotide sequence ID" value="XM_040822639.1"/>
</dbReference>
<evidence type="ECO:0000256" key="1">
    <source>
        <dbReference type="SAM" id="MobiDB-lite"/>
    </source>
</evidence>
<keyword evidence="3" id="KW-1185">Reference proteome</keyword>
<feature type="compositionally biased region" description="Basic and acidic residues" evidence="1">
    <location>
        <begin position="64"/>
        <end position="73"/>
    </location>
</feature>
<organism evidence="2 3">
    <name type="scientific">Metarhizium album (strain ARSEF 1941)</name>
    <dbReference type="NCBI Taxonomy" id="1081103"/>
    <lineage>
        <taxon>Eukaryota</taxon>
        <taxon>Fungi</taxon>
        <taxon>Dikarya</taxon>
        <taxon>Ascomycota</taxon>
        <taxon>Pezizomycotina</taxon>
        <taxon>Sordariomycetes</taxon>
        <taxon>Hypocreomycetidae</taxon>
        <taxon>Hypocreales</taxon>
        <taxon>Clavicipitaceae</taxon>
        <taxon>Metarhizium</taxon>
    </lineage>
</organism>
<dbReference type="HOGENOM" id="CLU_612628_0_0_1"/>
<feature type="compositionally biased region" description="Pro residues" evidence="1">
    <location>
        <begin position="50"/>
        <end position="63"/>
    </location>
</feature>
<sequence length="447" mass="49532">MLSTSRSLDTSSSPLSPHPSLLLLDYGRDHKLAWDTKSAKAEISARAPAYPSPPMSGSPSLPPKDPRSFHGRSEGLGGYSTTSLQDAYRTTSAQNRPVDQRLQLPPPRRPPPQHHPRMSVQYQKESNTESAYGYQASEGHSIQTAALYSSRGPPGINRARHQHPQPYGSAIAGTGTASQQSTEGGPSSTENQSMSSPKSQRKTKGHVASACVPCKRAHLRCDARPRLPEPVAYLNMSLEFVKGSATFWDAAGLPNMAGRNLGEVVLPAELEKVSQIQTHFNSEQKRREPNYLPPILGHGSQSIYRLGFTVEDFGRFPLNFHDHLAFVGANGYARPMAVRADNRRYHLLRTFTERNPASRINDAVQRPYSPGVHPLTPSEADPMTVYIRPIWLQNHPSTPEDPRVLRNRDQIQQADNMKGQRSGNPIADGHIQLLNKKRLRKVMQAYN</sequence>
<evidence type="ECO:0000313" key="3">
    <source>
        <dbReference type="Proteomes" id="UP000030816"/>
    </source>
</evidence>
<feature type="compositionally biased region" description="Polar residues" evidence="1">
    <location>
        <begin position="175"/>
        <end position="198"/>
    </location>
</feature>
<feature type="compositionally biased region" description="Polar residues" evidence="1">
    <location>
        <begin position="79"/>
        <end position="97"/>
    </location>
</feature>
<reference evidence="2 3" key="1">
    <citation type="journal article" date="2014" name="Proc. Natl. Acad. Sci. U.S.A.">
        <title>Trajectory and genomic determinants of fungal-pathogen speciation and host adaptation.</title>
        <authorList>
            <person name="Hu X."/>
            <person name="Xiao G."/>
            <person name="Zheng P."/>
            <person name="Shang Y."/>
            <person name="Su Y."/>
            <person name="Zhang X."/>
            <person name="Liu X."/>
            <person name="Zhan S."/>
            <person name="St Leger R.J."/>
            <person name="Wang C."/>
        </authorList>
    </citation>
    <scope>NUCLEOTIDE SEQUENCE [LARGE SCALE GENOMIC DNA]</scope>
    <source>
        <strain evidence="2 3">ARSEF 1941</strain>
    </source>
</reference>
<dbReference type="Proteomes" id="UP000030816">
    <property type="component" value="Unassembled WGS sequence"/>
</dbReference>
<proteinExistence type="predicted"/>
<accession>A0A0B2WWU6</accession>
<comment type="caution">
    <text evidence="2">The sequence shown here is derived from an EMBL/GenBank/DDBJ whole genome shotgun (WGS) entry which is preliminary data.</text>
</comment>
<feature type="region of interest" description="Disordered" evidence="1">
    <location>
        <begin position="147"/>
        <end position="205"/>
    </location>
</feature>
<evidence type="ECO:0000313" key="2">
    <source>
        <dbReference type="EMBL" id="KHN98079.1"/>
    </source>
</evidence>
<dbReference type="OrthoDB" id="5575144at2759"/>
<gene>
    <name evidence="2" type="ORF">MAM_03840</name>
</gene>
<feature type="region of interest" description="Disordered" evidence="1">
    <location>
        <begin position="36"/>
        <end position="133"/>
    </location>
</feature>
<protein>
    <submittedName>
        <fullName evidence="2">C6 zinc finger domain-containing protein</fullName>
    </submittedName>
</protein>
<feature type="region of interest" description="Disordered" evidence="1">
    <location>
        <begin position="1"/>
        <end position="22"/>
    </location>
</feature>
<dbReference type="STRING" id="1081103.A0A0B2WWU6"/>
<feature type="compositionally biased region" description="Polar residues" evidence="1">
    <location>
        <begin position="120"/>
        <end position="130"/>
    </location>
</feature>
<dbReference type="EMBL" id="AZHE01000008">
    <property type="protein sequence ID" value="KHN98079.1"/>
    <property type="molecule type" value="Genomic_DNA"/>
</dbReference>
<name>A0A0B2WWU6_METAS</name>
<dbReference type="GeneID" id="63738295"/>